<dbReference type="PROSITE" id="PS50240">
    <property type="entry name" value="TRYPSIN_DOM"/>
    <property type="match status" value="1"/>
</dbReference>
<evidence type="ECO:0000259" key="6">
    <source>
        <dbReference type="PROSITE" id="PS50240"/>
    </source>
</evidence>
<dbReference type="EMBL" id="CABFNP030000619">
    <property type="protein sequence ID" value="CAI6061254.1"/>
    <property type="molecule type" value="Genomic_DNA"/>
</dbReference>
<proteinExistence type="predicted"/>
<name>A0AA35LSN5_9HYPO</name>
<reference evidence="7" key="1">
    <citation type="submission" date="2023-01" db="EMBL/GenBank/DDBJ databases">
        <authorList>
            <person name="Piombo E."/>
        </authorList>
    </citation>
    <scope>NUCLEOTIDE SEQUENCE</scope>
</reference>
<dbReference type="GO" id="GO:0004252">
    <property type="term" value="F:serine-type endopeptidase activity"/>
    <property type="evidence" value="ECO:0007669"/>
    <property type="project" value="InterPro"/>
</dbReference>
<evidence type="ECO:0000256" key="3">
    <source>
        <dbReference type="ARBA" id="ARBA00023157"/>
    </source>
</evidence>
<dbReference type="PROSITE" id="PS00135">
    <property type="entry name" value="TRYPSIN_SER"/>
    <property type="match status" value="1"/>
</dbReference>
<keyword evidence="3" id="KW-1015">Disulfide bond</keyword>
<feature type="domain" description="Peptidase S1" evidence="6">
    <location>
        <begin position="32"/>
        <end position="261"/>
    </location>
</feature>
<keyword evidence="5" id="KW-0732">Signal</keyword>
<comment type="caution">
    <text evidence="7">The sequence shown here is derived from an EMBL/GenBank/DDBJ whole genome shotgun (WGS) entry which is preliminary data.</text>
</comment>
<evidence type="ECO:0000256" key="1">
    <source>
        <dbReference type="ARBA" id="ARBA00022670"/>
    </source>
</evidence>
<dbReference type="InterPro" id="IPR009003">
    <property type="entry name" value="Peptidase_S1_PA"/>
</dbReference>
<dbReference type="Proteomes" id="UP001160390">
    <property type="component" value="Unassembled WGS sequence"/>
</dbReference>
<feature type="signal peptide" evidence="5">
    <location>
        <begin position="1"/>
        <end position="19"/>
    </location>
</feature>
<evidence type="ECO:0000313" key="8">
    <source>
        <dbReference type="Proteomes" id="UP001160390"/>
    </source>
</evidence>
<evidence type="ECO:0000256" key="5">
    <source>
        <dbReference type="SAM" id="SignalP"/>
    </source>
</evidence>
<dbReference type="Gene3D" id="2.40.10.10">
    <property type="entry name" value="Trypsin-like serine proteases"/>
    <property type="match status" value="2"/>
</dbReference>
<dbReference type="CDD" id="cd00190">
    <property type="entry name" value="Tryp_SPc"/>
    <property type="match status" value="1"/>
</dbReference>
<organism evidence="7 8">
    <name type="scientific">Clonostachys chloroleuca</name>
    <dbReference type="NCBI Taxonomy" id="1926264"/>
    <lineage>
        <taxon>Eukaryota</taxon>
        <taxon>Fungi</taxon>
        <taxon>Dikarya</taxon>
        <taxon>Ascomycota</taxon>
        <taxon>Pezizomycotina</taxon>
        <taxon>Sordariomycetes</taxon>
        <taxon>Hypocreomycetidae</taxon>
        <taxon>Hypocreales</taxon>
        <taxon>Bionectriaceae</taxon>
        <taxon>Clonostachys</taxon>
    </lineage>
</organism>
<accession>A0AA35LSN5</accession>
<dbReference type="InterPro" id="IPR018114">
    <property type="entry name" value="TRYPSIN_HIS"/>
</dbReference>
<sequence>MAPKLALAALMALPALTMGAAVPDVESRGIEIVGGSKATSGQFPYIVSLTTDSTLCGAVLINANTVVTAAHCTVDESSGATLPASSLTIRAGSLKWASGGKTSGISKVTHHPSYSGSTTDFDVAVLKLSTPIATSSTIAYATLTTSGEDPSGTITVAGWGLTSENSQSIPADLSYVKVPVIDRATCAKDYSEVNAITDNMFCAGLTQGGKDSCSGDSGGPVIGSDGKLVGVVSWGVGCARAGYPGVYTRLGNFISWINSNI</sequence>
<gene>
    <name evidence="7" type="ORF">CCHLO57077_00011671</name>
</gene>
<dbReference type="PANTHER" id="PTHR24252">
    <property type="entry name" value="ACROSIN-RELATED"/>
    <property type="match status" value="1"/>
</dbReference>
<dbReference type="PANTHER" id="PTHR24252:SF7">
    <property type="entry name" value="HYALIN"/>
    <property type="match status" value="1"/>
</dbReference>
<dbReference type="InterPro" id="IPR001314">
    <property type="entry name" value="Peptidase_S1A"/>
</dbReference>
<evidence type="ECO:0000256" key="2">
    <source>
        <dbReference type="ARBA" id="ARBA00022801"/>
    </source>
</evidence>
<protein>
    <recommendedName>
        <fullName evidence="6">Peptidase S1 domain-containing protein</fullName>
    </recommendedName>
</protein>
<dbReference type="SUPFAM" id="SSF50494">
    <property type="entry name" value="Trypsin-like serine proteases"/>
    <property type="match status" value="1"/>
</dbReference>
<evidence type="ECO:0000256" key="4">
    <source>
        <dbReference type="RuleBase" id="RU363034"/>
    </source>
</evidence>
<dbReference type="InterPro" id="IPR043504">
    <property type="entry name" value="Peptidase_S1_PA_chymotrypsin"/>
</dbReference>
<dbReference type="PRINTS" id="PR00722">
    <property type="entry name" value="CHYMOTRYPSIN"/>
</dbReference>
<dbReference type="Pfam" id="PF00089">
    <property type="entry name" value="Trypsin"/>
    <property type="match status" value="1"/>
</dbReference>
<dbReference type="SMART" id="SM00020">
    <property type="entry name" value="Tryp_SPc"/>
    <property type="match status" value="1"/>
</dbReference>
<dbReference type="PROSITE" id="PS00134">
    <property type="entry name" value="TRYPSIN_HIS"/>
    <property type="match status" value="1"/>
</dbReference>
<feature type="chain" id="PRO_5041402905" description="Peptidase S1 domain-containing protein" evidence="5">
    <location>
        <begin position="20"/>
        <end position="261"/>
    </location>
</feature>
<keyword evidence="2 4" id="KW-0378">Hydrolase</keyword>
<dbReference type="InterPro" id="IPR033116">
    <property type="entry name" value="TRYPSIN_SER"/>
</dbReference>
<evidence type="ECO:0000313" key="7">
    <source>
        <dbReference type="EMBL" id="CAI6061254.1"/>
    </source>
</evidence>
<dbReference type="FunFam" id="2.40.10.10:FF:000034">
    <property type="entry name" value="Eupolytin"/>
    <property type="match status" value="1"/>
</dbReference>
<dbReference type="GO" id="GO:0006508">
    <property type="term" value="P:proteolysis"/>
    <property type="evidence" value="ECO:0007669"/>
    <property type="project" value="UniProtKB-KW"/>
</dbReference>
<keyword evidence="8" id="KW-1185">Reference proteome</keyword>
<dbReference type="AlphaFoldDB" id="A0AA35LSN5"/>
<keyword evidence="1 4" id="KW-0645">Protease</keyword>
<keyword evidence="4" id="KW-0720">Serine protease</keyword>
<dbReference type="InterPro" id="IPR001254">
    <property type="entry name" value="Trypsin_dom"/>
</dbReference>